<protein>
    <submittedName>
        <fullName evidence="9">Reprolysin</fullName>
    </submittedName>
</protein>
<feature type="region of interest" description="Disordered" evidence="6">
    <location>
        <begin position="534"/>
        <end position="558"/>
    </location>
</feature>
<evidence type="ECO:0000256" key="5">
    <source>
        <dbReference type="PROSITE-ProRule" id="PRU00276"/>
    </source>
</evidence>
<dbReference type="Pfam" id="PF13574">
    <property type="entry name" value="Reprolysin_2"/>
    <property type="match status" value="1"/>
</dbReference>
<dbReference type="GO" id="GO:0046872">
    <property type="term" value="F:metal ion binding"/>
    <property type="evidence" value="ECO:0007669"/>
    <property type="project" value="UniProtKB-KW"/>
</dbReference>
<dbReference type="InterPro" id="IPR024079">
    <property type="entry name" value="MetalloPept_cat_dom_sf"/>
</dbReference>
<dbReference type="GO" id="GO:0004222">
    <property type="term" value="F:metalloendopeptidase activity"/>
    <property type="evidence" value="ECO:0007669"/>
    <property type="project" value="InterPro"/>
</dbReference>
<name>A0A131YJB1_RHIAP</name>
<keyword evidence="5" id="KW-0479">Metal-binding</keyword>
<evidence type="ECO:0000256" key="1">
    <source>
        <dbReference type="ARBA" id="ARBA00022670"/>
    </source>
</evidence>
<evidence type="ECO:0000256" key="3">
    <source>
        <dbReference type="ARBA" id="ARBA00022833"/>
    </source>
</evidence>
<dbReference type="CDD" id="cd04272">
    <property type="entry name" value="ZnMc_salivary_gland_MPs"/>
    <property type="match status" value="1"/>
</dbReference>
<evidence type="ECO:0000256" key="6">
    <source>
        <dbReference type="SAM" id="MobiDB-lite"/>
    </source>
</evidence>
<evidence type="ECO:0000313" key="9">
    <source>
        <dbReference type="EMBL" id="JAP79384.1"/>
    </source>
</evidence>
<dbReference type="InterPro" id="IPR034030">
    <property type="entry name" value="ZnMc_salivary_gland_MPs"/>
</dbReference>
<proteinExistence type="predicted"/>
<dbReference type="GO" id="GO:0006509">
    <property type="term" value="P:membrane protein ectodomain proteolysis"/>
    <property type="evidence" value="ECO:0007669"/>
    <property type="project" value="TreeGrafter"/>
</dbReference>
<dbReference type="SUPFAM" id="SSF55486">
    <property type="entry name" value="Metalloproteases ('zincins'), catalytic domain"/>
    <property type="match status" value="1"/>
</dbReference>
<accession>A0A131YJB1</accession>
<comment type="caution">
    <text evidence="5">Lacks conserved residue(s) required for the propagation of feature annotation.</text>
</comment>
<feature type="signal peptide" evidence="7">
    <location>
        <begin position="1"/>
        <end position="16"/>
    </location>
</feature>
<dbReference type="EMBL" id="GEDV01009173">
    <property type="protein sequence ID" value="JAP79384.1"/>
    <property type="molecule type" value="Transcribed_RNA"/>
</dbReference>
<evidence type="ECO:0000256" key="4">
    <source>
        <dbReference type="ARBA" id="ARBA00023049"/>
    </source>
</evidence>
<keyword evidence="3 5" id="KW-0862">Zinc</keyword>
<reference evidence="9" key="1">
    <citation type="journal article" date="2016" name="Ticks Tick Borne Dis.">
        <title>De novo assembly and annotation of the salivary gland transcriptome of Rhipicephalus appendiculatus male and female ticks during blood feeding.</title>
        <authorList>
            <person name="de Castro M.H."/>
            <person name="de Klerk D."/>
            <person name="Pienaar R."/>
            <person name="Latif A.A."/>
            <person name="Rees D.J."/>
            <person name="Mans B.J."/>
        </authorList>
    </citation>
    <scope>NUCLEOTIDE SEQUENCE</scope>
    <source>
        <tissue evidence="9">Salivary glands</tissue>
    </source>
</reference>
<dbReference type="PANTHER" id="PTHR11905">
    <property type="entry name" value="ADAM A DISINTEGRIN AND METALLOPROTEASE DOMAIN"/>
    <property type="match status" value="1"/>
</dbReference>
<sequence length="558" mass="63721">MIRIIIVSALVMSSRAMQQPKLVYPRLLEERSADGRMVMHLHDQLTLNLRKASVAARNFRVLEHEDGHEVTHFFDGRDLDRNLHEDEKQFATVHVTRRNDGIEVEGVVGPHHRIEPMRTMERSEDGLVPHMIHEIEKKEMVDIEKAIPEKGAWTVNERANVGQYVPPEVTVEIFMVSDWWHHKHFNTTVELIYYLCVHINSVNIRYADTKEPRVKFLLTGVEKDQFSTYKKGTGMEMESSSSLEEFRKYADSRRYDYGYPDMVFLMTGLDVYSDEKGGTKSMNTLGIGFVGGLCTQFFVALGEDSAGRFNGMHTLTHEAGHVLGASHDQSSPKSWIPGDPGSLSCPWKDGYIMSYVDGGTRHHQFSPCSLRQIQNLLILRGTVCWQVSKTNNGHTQPGKFPGMEVAPNEFCKSVFPKEKNVTADMYSDRMAQCMVKCQYPVVRRQCYSYNYCTTYTSIRYTYEHALDYMHCTADKVCVRGVCGASAIRRPERPVTSRTTTTTTTTTRTRKTTLTDDEATQCRCDCSSTKPVTQTRYPARPTPTRWRSSWRGIRLGGRQ</sequence>
<dbReference type="PANTHER" id="PTHR11905:SF159">
    <property type="entry name" value="ADAM METALLOPROTEASE"/>
    <property type="match status" value="1"/>
</dbReference>
<dbReference type="AlphaFoldDB" id="A0A131YJB1"/>
<keyword evidence="1" id="KW-0645">Protease</keyword>
<dbReference type="PROSITE" id="PS50215">
    <property type="entry name" value="ADAM_MEPRO"/>
    <property type="match status" value="1"/>
</dbReference>
<evidence type="ECO:0000256" key="7">
    <source>
        <dbReference type="SAM" id="SignalP"/>
    </source>
</evidence>
<evidence type="ECO:0000259" key="8">
    <source>
        <dbReference type="PROSITE" id="PS50215"/>
    </source>
</evidence>
<feature type="binding site" evidence="5">
    <location>
        <position position="321"/>
    </location>
    <ligand>
        <name>Zn(2+)</name>
        <dbReference type="ChEBI" id="CHEBI:29105"/>
        <note>catalytic</note>
    </ligand>
</feature>
<feature type="domain" description="Peptidase M12B" evidence="8">
    <location>
        <begin position="169"/>
        <end position="389"/>
    </location>
</feature>
<keyword evidence="2" id="KW-0378">Hydrolase</keyword>
<organism evidence="9">
    <name type="scientific">Rhipicephalus appendiculatus</name>
    <name type="common">Brown ear tick</name>
    <dbReference type="NCBI Taxonomy" id="34631"/>
    <lineage>
        <taxon>Eukaryota</taxon>
        <taxon>Metazoa</taxon>
        <taxon>Ecdysozoa</taxon>
        <taxon>Arthropoda</taxon>
        <taxon>Chelicerata</taxon>
        <taxon>Arachnida</taxon>
        <taxon>Acari</taxon>
        <taxon>Parasitiformes</taxon>
        <taxon>Ixodida</taxon>
        <taxon>Ixodoidea</taxon>
        <taxon>Ixodidae</taxon>
        <taxon>Rhipicephalinae</taxon>
        <taxon>Rhipicephalus</taxon>
        <taxon>Rhipicephalus</taxon>
    </lineage>
</organism>
<dbReference type="InterPro" id="IPR001590">
    <property type="entry name" value="Peptidase_M12B"/>
</dbReference>
<feature type="binding site" evidence="5">
    <location>
        <position position="327"/>
    </location>
    <ligand>
        <name>Zn(2+)</name>
        <dbReference type="ChEBI" id="CHEBI:29105"/>
        <note>catalytic</note>
    </ligand>
</feature>
<feature type="binding site" evidence="5">
    <location>
        <position position="317"/>
    </location>
    <ligand>
        <name>Zn(2+)</name>
        <dbReference type="ChEBI" id="CHEBI:29105"/>
        <note>catalytic</note>
    </ligand>
</feature>
<dbReference type="Gene3D" id="3.40.390.10">
    <property type="entry name" value="Collagenase (Catalytic Domain)"/>
    <property type="match status" value="1"/>
</dbReference>
<keyword evidence="4" id="KW-0482">Metalloprotease</keyword>
<evidence type="ECO:0000256" key="2">
    <source>
        <dbReference type="ARBA" id="ARBA00022801"/>
    </source>
</evidence>
<feature type="active site" evidence="5">
    <location>
        <position position="318"/>
    </location>
</feature>
<feature type="chain" id="PRO_5007285329" evidence="7">
    <location>
        <begin position="17"/>
        <end position="558"/>
    </location>
</feature>
<keyword evidence="7" id="KW-0732">Signal</keyword>